<dbReference type="GO" id="GO:0005634">
    <property type="term" value="C:nucleus"/>
    <property type="evidence" value="ECO:0007669"/>
    <property type="project" value="UniProtKB-SubCell"/>
</dbReference>
<evidence type="ECO:0000313" key="11">
    <source>
        <dbReference type="Proteomes" id="UP000664203"/>
    </source>
</evidence>
<dbReference type="Pfam" id="PF15624">
    <property type="entry name" value="Mif2_N"/>
    <property type="match status" value="1"/>
</dbReference>
<evidence type="ECO:0000256" key="5">
    <source>
        <dbReference type="ARBA" id="ARBA00057947"/>
    </source>
</evidence>
<name>A0A8H3FZQ5_9LECA</name>
<evidence type="ECO:0000259" key="8">
    <source>
        <dbReference type="Pfam" id="PF11699"/>
    </source>
</evidence>
<evidence type="ECO:0000259" key="9">
    <source>
        <dbReference type="Pfam" id="PF15624"/>
    </source>
</evidence>
<feature type="compositionally biased region" description="Polar residues" evidence="7">
    <location>
        <begin position="103"/>
        <end position="113"/>
    </location>
</feature>
<organism evidence="10 11">
    <name type="scientific">Alectoria fallacina</name>
    <dbReference type="NCBI Taxonomy" id="1903189"/>
    <lineage>
        <taxon>Eukaryota</taxon>
        <taxon>Fungi</taxon>
        <taxon>Dikarya</taxon>
        <taxon>Ascomycota</taxon>
        <taxon>Pezizomycotina</taxon>
        <taxon>Lecanoromycetes</taxon>
        <taxon>OSLEUM clade</taxon>
        <taxon>Lecanoromycetidae</taxon>
        <taxon>Lecanorales</taxon>
        <taxon>Lecanorineae</taxon>
        <taxon>Parmeliaceae</taxon>
        <taxon>Alectoria</taxon>
    </lineage>
</organism>
<reference evidence="10" key="1">
    <citation type="submission" date="2021-03" db="EMBL/GenBank/DDBJ databases">
        <authorList>
            <person name="Tagirdzhanova G."/>
        </authorList>
    </citation>
    <scope>NUCLEOTIDE SEQUENCE</scope>
</reference>
<dbReference type="GO" id="GO:0019237">
    <property type="term" value="F:centromeric DNA binding"/>
    <property type="evidence" value="ECO:0007669"/>
    <property type="project" value="InterPro"/>
</dbReference>
<dbReference type="Gene3D" id="2.60.120.10">
    <property type="entry name" value="Jelly Rolls"/>
    <property type="match status" value="1"/>
</dbReference>
<dbReference type="GO" id="GO:0051455">
    <property type="term" value="P:spindle attachment to meiosis I kinetochore"/>
    <property type="evidence" value="ECO:0007669"/>
    <property type="project" value="TreeGrafter"/>
</dbReference>
<comment type="caution">
    <text evidence="10">The sequence shown here is derived from an EMBL/GenBank/DDBJ whole genome shotgun (WGS) entry which is preliminary data.</text>
</comment>
<feature type="domain" description="Mif2 N-terminal" evidence="9">
    <location>
        <begin position="16"/>
        <end position="153"/>
    </location>
</feature>
<comment type="subcellular location">
    <subcellularLocation>
        <location evidence="1">Nucleus</location>
    </subcellularLocation>
</comment>
<dbReference type="EMBL" id="CAJPDR010000357">
    <property type="protein sequence ID" value="CAF9933616.1"/>
    <property type="molecule type" value="Genomic_DNA"/>
</dbReference>
<dbReference type="PANTHER" id="PTHR16684">
    <property type="entry name" value="CENTROMERE PROTEIN C"/>
    <property type="match status" value="1"/>
</dbReference>
<dbReference type="Proteomes" id="UP000664203">
    <property type="component" value="Unassembled WGS sequence"/>
</dbReference>
<dbReference type="FunFam" id="2.60.120.10:FF:000033">
    <property type="entry name" value="Centromere protein C 1"/>
    <property type="match status" value="1"/>
</dbReference>
<evidence type="ECO:0000256" key="6">
    <source>
        <dbReference type="ARBA" id="ARBA00075033"/>
    </source>
</evidence>
<dbReference type="OrthoDB" id="1939643at2759"/>
<dbReference type="GO" id="GO:0051382">
    <property type="term" value="P:kinetochore assembly"/>
    <property type="evidence" value="ECO:0007669"/>
    <property type="project" value="InterPro"/>
</dbReference>
<dbReference type="AlphaFoldDB" id="A0A8H3FZQ5"/>
<evidence type="ECO:0000256" key="2">
    <source>
        <dbReference type="ARBA" id="ARBA00010291"/>
    </source>
</evidence>
<evidence type="ECO:0000313" key="10">
    <source>
        <dbReference type="EMBL" id="CAF9933616.1"/>
    </source>
</evidence>
<dbReference type="PANTHER" id="PTHR16684:SF11">
    <property type="entry name" value="CENTROMERE PROTEIN C"/>
    <property type="match status" value="1"/>
</dbReference>
<evidence type="ECO:0000256" key="7">
    <source>
        <dbReference type="SAM" id="MobiDB-lite"/>
    </source>
</evidence>
<proteinExistence type="inferred from homology"/>
<evidence type="ECO:0000256" key="4">
    <source>
        <dbReference type="ARBA" id="ARBA00023242"/>
    </source>
</evidence>
<feature type="domain" description="Mif2/CENP-C cupin" evidence="8">
    <location>
        <begin position="519"/>
        <end position="606"/>
    </location>
</feature>
<feature type="compositionally biased region" description="Basic and acidic residues" evidence="7">
    <location>
        <begin position="154"/>
        <end position="166"/>
    </location>
</feature>
<dbReference type="InterPro" id="IPR011051">
    <property type="entry name" value="RmlC_Cupin_sf"/>
</dbReference>
<dbReference type="Pfam" id="PF11699">
    <property type="entry name" value="CENP-C_C"/>
    <property type="match status" value="1"/>
</dbReference>
<dbReference type="GO" id="GO:0051315">
    <property type="term" value="P:attachment of mitotic spindle microtubules to kinetochore"/>
    <property type="evidence" value="ECO:0007669"/>
    <property type="project" value="TreeGrafter"/>
</dbReference>
<dbReference type="InterPro" id="IPR028929">
    <property type="entry name" value="Mif2_N"/>
</dbReference>
<dbReference type="CDD" id="cd06993">
    <property type="entry name" value="cupin_CENP-C_C"/>
    <property type="match status" value="1"/>
</dbReference>
<keyword evidence="11" id="KW-1185">Reference proteome</keyword>
<comment type="function">
    <text evidence="5">Component of the kinetochore, a multiprotein complex that assembles on centromeric DNA and attaches chromosomes to spindle microtubules, mediating chromosome segregation and sister chromatid segregation during meiosis and mitosis. Component of the inner kinetochore constitutive centromere-associated network (CCAN), which serves as a structural platform for outer kinetochore assembly.</text>
</comment>
<dbReference type="InterPro" id="IPR014710">
    <property type="entry name" value="RmlC-like_jellyroll"/>
</dbReference>
<protein>
    <recommendedName>
        <fullName evidence="6">CENP-C homolog</fullName>
    </recommendedName>
</protein>
<comment type="similarity">
    <text evidence="2">Belongs to the CENP-C/MIF2 family.</text>
</comment>
<feature type="compositionally biased region" description="Low complexity" evidence="7">
    <location>
        <begin position="367"/>
        <end position="384"/>
    </location>
</feature>
<feature type="compositionally biased region" description="Acidic residues" evidence="7">
    <location>
        <begin position="459"/>
        <end position="469"/>
    </location>
</feature>
<evidence type="ECO:0000256" key="1">
    <source>
        <dbReference type="ARBA" id="ARBA00004123"/>
    </source>
</evidence>
<feature type="region of interest" description="Disordered" evidence="7">
    <location>
        <begin position="1"/>
        <end position="409"/>
    </location>
</feature>
<accession>A0A8H3FZQ5</accession>
<feature type="compositionally biased region" description="Basic and acidic residues" evidence="7">
    <location>
        <begin position="26"/>
        <end position="39"/>
    </location>
</feature>
<dbReference type="GO" id="GO:0000776">
    <property type="term" value="C:kinetochore"/>
    <property type="evidence" value="ECO:0007669"/>
    <property type="project" value="InterPro"/>
</dbReference>
<sequence length="621" mass="68453">MAPRKTPRKERGPGDYTALGRKGRRTGVELKDTGVRDENGIEPIPSFSSPAKPALQPNGISHDVTDSADDSMDIVESTIPEPSEMVRSTRNGRISLPPRATSPIKTHLNSSPRRSMPRSVGPMSSPSRNLNNGTPTRATSHPPPNRVNRQLDFSMDKPRMSIERSPAKASLSKLKQPKSTSAAGKGKNKRPFDRSLGNELDEGDSDAFNGESTTNGIIYDDDDDIILPNENDQPIGESTLGQEIPEEDYSEQQPQDLEPRESQIAEPEATSGATEAKESKRKAGRAPKAVMIDPNESQTSLSMPAPATPRRGRPKKAKTDVFGDEEAEPTAAPLPAPSQASKGKGKKPTERDPNVQTKVTKKASDKPSSVRARSASRSRFNPRSETPANDSGALLTRSGRHSIKPLASWRGERFVFGDRTTDSLPGIKEIVRVDEVVEERPKKKYHYKKSQSRAKSQLEEVEEEDEEKDDWERDPGIVNANVMDWDPSTGKFNEESTWEQEVAYSFEAIEMRDINGADFKFAKTLTLDFFGSGMVDLPPGGAKRVKNSRKMQMVFFVFYGRVEVSMGTPLKTFSIGKGGQWQVPRGNFYSITNRSPTKPARIFFAQGCEIVANTMDESAMS</sequence>
<dbReference type="SUPFAM" id="SSF51182">
    <property type="entry name" value="RmlC-like cupins"/>
    <property type="match status" value="1"/>
</dbReference>
<evidence type="ECO:0000256" key="3">
    <source>
        <dbReference type="ARBA" id="ARBA00023125"/>
    </source>
</evidence>
<dbReference type="InterPro" id="IPR025974">
    <property type="entry name" value="Mif2/CENP-C_cupin"/>
</dbReference>
<dbReference type="InterPro" id="IPR028386">
    <property type="entry name" value="CENP-C/Mif2/cnp3"/>
</dbReference>
<feature type="region of interest" description="Disordered" evidence="7">
    <location>
        <begin position="444"/>
        <end position="471"/>
    </location>
</feature>
<gene>
    <name evidence="10" type="ORF">ALECFALPRED_005641</name>
</gene>
<keyword evidence="3" id="KW-0238">DNA-binding</keyword>
<feature type="compositionally biased region" description="Polar residues" evidence="7">
    <location>
        <begin position="122"/>
        <end position="139"/>
    </location>
</feature>
<keyword evidence="4" id="KW-0539">Nucleus</keyword>